<evidence type="ECO:0000313" key="2">
    <source>
        <dbReference type="EMBL" id="SPZ85561.1"/>
    </source>
</evidence>
<dbReference type="Gene3D" id="2.40.30.10">
    <property type="entry name" value="Translation factors"/>
    <property type="match status" value="1"/>
</dbReference>
<organism evidence="2 3">
    <name type="scientific">Sphingobacterium multivorum</name>
    <dbReference type="NCBI Taxonomy" id="28454"/>
    <lineage>
        <taxon>Bacteria</taxon>
        <taxon>Pseudomonadati</taxon>
        <taxon>Bacteroidota</taxon>
        <taxon>Sphingobacteriia</taxon>
        <taxon>Sphingobacteriales</taxon>
        <taxon>Sphingobacteriaceae</taxon>
        <taxon>Sphingobacterium</taxon>
    </lineage>
</organism>
<evidence type="ECO:0000259" key="1">
    <source>
        <dbReference type="PROSITE" id="PS51384"/>
    </source>
</evidence>
<dbReference type="InterPro" id="IPR017927">
    <property type="entry name" value="FAD-bd_FR_type"/>
</dbReference>
<dbReference type="GO" id="GO:0016491">
    <property type="term" value="F:oxidoreductase activity"/>
    <property type="evidence" value="ECO:0007669"/>
    <property type="project" value="InterPro"/>
</dbReference>
<accession>A0A2X2IZI2</accession>
<feature type="domain" description="FAD-binding FR-type" evidence="1">
    <location>
        <begin position="17"/>
        <end position="115"/>
    </location>
</feature>
<protein>
    <submittedName>
        <fullName evidence="2">Oxidoreductase FAD-binding domain</fullName>
    </submittedName>
</protein>
<dbReference type="Proteomes" id="UP000251241">
    <property type="component" value="Unassembled WGS sequence"/>
</dbReference>
<dbReference type="Pfam" id="PF00970">
    <property type="entry name" value="FAD_binding_6"/>
    <property type="match status" value="1"/>
</dbReference>
<gene>
    <name evidence="2" type="ORF">NCTC11343_02123</name>
</gene>
<sequence length="239" mass="27558">MPIAPKWLFDTLEFLTPKLPLIEVVETVSLSKSVKRICFKGDLKNVQFTVGSFIDFRINDTEARRYTVSHADTEKGLFEFVVYLNGKGCGSRLMADLKVGDQIVMYKPRALSRYYDKTTQRFVIFGDETSLALACSFLPVLKKNKHQFMFIFELEEENKDVPKLLGLENCLIFSKNFLSNKQEWVGKLPVIDTPDWQEAKFVLTGNAKSAQLFRKIIRENTNGTVYLHGYWLAGKRDYK</sequence>
<dbReference type="AlphaFoldDB" id="A0A2X2IZI2"/>
<proteinExistence type="predicted"/>
<dbReference type="RefSeq" id="WP_112374582.1">
    <property type="nucleotide sequence ID" value="NZ_UAUU01000008.1"/>
</dbReference>
<dbReference type="SUPFAM" id="SSF63380">
    <property type="entry name" value="Riboflavin synthase domain-like"/>
    <property type="match status" value="1"/>
</dbReference>
<dbReference type="EMBL" id="UAUU01000008">
    <property type="protein sequence ID" value="SPZ85561.1"/>
    <property type="molecule type" value="Genomic_DNA"/>
</dbReference>
<evidence type="ECO:0000313" key="3">
    <source>
        <dbReference type="Proteomes" id="UP000251241"/>
    </source>
</evidence>
<reference evidence="2 3" key="1">
    <citation type="submission" date="2018-06" db="EMBL/GenBank/DDBJ databases">
        <authorList>
            <consortium name="Pathogen Informatics"/>
            <person name="Doyle S."/>
        </authorList>
    </citation>
    <scope>NUCLEOTIDE SEQUENCE [LARGE SCALE GENOMIC DNA]</scope>
    <source>
        <strain evidence="2 3">NCTC11343</strain>
    </source>
</reference>
<dbReference type="PROSITE" id="PS51384">
    <property type="entry name" value="FAD_FR"/>
    <property type="match status" value="1"/>
</dbReference>
<name>A0A2X2IZI2_SPHMU</name>
<dbReference type="InterPro" id="IPR008333">
    <property type="entry name" value="Cbr1-like_FAD-bd_dom"/>
</dbReference>
<dbReference type="InterPro" id="IPR017938">
    <property type="entry name" value="Riboflavin_synthase-like_b-brl"/>
</dbReference>